<accession>A0A0K2UQX5</accession>
<name>A0A0K2UQX5_LEPSM</name>
<keyword evidence="1" id="KW-0812">Transmembrane</keyword>
<evidence type="ECO:0000256" key="1">
    <source>
        <dbReference type="SAM" id="Phobius"/>
    </source>
</evidence>
<dbReference type="EMBL" id="HACA01023099">
    <property type="protein sequence ID" value="CDW40460.1"/>
    <property type="molecule type" value="Transcribed_RNA"/>
</dbReference>
<feature type="non-terminal residue" evidence="2">
    <location>
        <position position="1"/>
    </location>
</feature>
<protein>
    <submittedName>
        <fullName evidence="2">Uncharacterized protein</fullName>
    </submittedName>
</protein>
<proteinExistence type="predicted"/>
<keyword evidence="1" id="KW-0472">Membrane</keyword>
<reference evidence="2" key="1">
    <citation type="submission" date="2014-05" db="EMBL/GenBank/DDBJ databases">
        <authorList>
            <person name="Chronopoulou M."/>
        </authorList>
    </citation>
    <scope>NUCLEOTIDE SEQUENCE</scope>
    <source>
        <tissue evidence="2">Whole organism</tissue>
    </source>
</reference>
<sequence length="93" mass="10237">DIHKERVKESIVAERGGNQLTTAVIRFLFVLISYGISFLLFISVFIRTPASAASASASAFASIFLLLCISSNRILITHHQYKSRIASPEGIRV</sequence>
<organism evidence="2">
    <name type="scientific">Lepeophtheirus salmonis</name>
    <name type="common">Salmon louse</name>
    <name type="synonym">Caligus salmonis</name>
    <dbReference type="NCBI Taxonomy" id="72036"/>
    <lineage>
        <taxon>Eukaryota</taxon>
        <taxon>Metazoa</taxon>
        <taxon>Ecdysozoa</taxon>
        <taxon>Arthropoda</taxon>
        <taxon>Crustacea</taxon>
        <taxon>Multicrustacea</taxon>
        <taxon>Hexanauplia</taxon>
        <taxon>Copepoda</taxon>
        <taxon>Siphonostomatoida</taxon>
        <taxon>Caligidae</taxon>
        <taxon>Lepeophtheirus</taxon>
    </lineage>
</organism>
<keyword evidence="1" id="KW-1133">Transmembrane helix</keyword>
<evidence type="ECO:0000313" key="2">
    <source>
        <dbReference type="EMBL" id="CDW40460.1"/>
    </source>
</evidence>
<dbReference type="AlphaFoldDB" id="A0A0K2UQX5"/>
<feature type="transmembrane region" description="Helical" evidence="1">
    <location>
        <begin position="52"/>
        <end position="75"/>
    </location>
</feature>
<feature type="transmembrane region" description="Helical" evidence="1">
    <location>
        <begin position="24"/>
        <end position="46"/>
    </location>
</feature>